<proteinExistence type="predicted"/>
<dbReference type="AlphaFoldDB" id="A0A8H6FHG4"/>
<dbReference type="RefSeq" id="XP_037155967.1">
    <property type="nucleotide sequence ID" value="XM_037298631.1"/>
</dbReference>
<evidence type="ECO:0000313" key="2">
    <source>
        <dbReference type="Proteomes" id="UP000593566"/>
    </source>
</evidence>
<gene>
    <name evidence="1" type="ORF">HO133_007761</name>
</gene>
<accession>A0A8H6FHG4</accession>
<sequence>MDYIRDHCKLIVFDVLKARVDLLSEDPYNTTKEMILELHSMFSDYDKLIKNNALLYNPAFAIKKKEAFDEFYARFSATITPLGYSESYKIAILRRLITLKLRSRIADISSSSFRSVVKHLRKTNQDLRQLKAMHMDIKEINE</sequence>
<organism evidence="1 2">
    <name type="scientific">Letharia lupina</name>
    <dbReference type="NCBI Taxonomy" id="560253"/>
    <lineage>
        <taxon>Eukaryota</taxon>
        <taxon>Fungi</taxon>
        <taxon>Dikarya</taxon>
        <taxon>Ascomycota</taxon>
        <taxon>Pezizomycotina</taxon>
        <taxon>Lecanoromycetes</taxon>
        <taxon>OSLEUM clade</taxon>
        <taxon>Lecanoromycetidae</taxon>
        <taxon>Lecanorales</taxon>
        <taxon>Lecanorineae</taxon>
        <taxon>Parmeliaceae</taxon>
        <taxon>Letharia</taxon>
    </lineage>
</organism>
<dbReference type="EMBL" id="JACCJB010000004">
    <property type="protein sequence ID" value="KAF6228033.1"/>
    <property type="molecule type" value="Genomic_DNA"/>
</dbReference>
<protein>
    <submittedName>
        <fullName evidence="1">Uncharacterized protein</fullName>
    </submittedName>
</protein>
<keyword evidence="2" id="KW-1185">Reference proteome</keyword>
<name>A0A8H6FHG4_9LECA</name>
<dbReference type="GeneID" id="59336158"/>
<comment type="caution">
    <text evidence="1">The sequence shown here is derived from an EMBL/GenBank/DDBJ whole genome shotgun (WGS) entry which is preliminary data.</text>
</comment>
<reference evidence="1 2" key="1">
    <citation type="journal article" date="2020" name="Genomics">
        <title>Complete, high-quality genomes from long-read metagenomic sequencing of two wolf lichen thalli reveals enigmatic genome architecture.</title>
        <authorList>
            <person name="McKenzie S.K."/>
            <person name="Walston R.F."/>
            <person name="Allen J.L."/>
        </authorList>
    </citation>
    <scope>NUCLEOTIDE SEQUENCE [LARGE SCALE GENOMIC DNA]</scope>
    <source>
        <strain evidence="1">WasteWater1</strain>
    </source>
</reference>
<dbReference type="Proteomes" id="UP000593566">
    <property type="component" value="Unassembled WGS sequence"/>
</dbReference>
<evidence type="ECO:0000313" key="1">
    <source>
        <dbReference type="EMBL" id="KAF6228033.1"/>
    </source>
</evidence>